<dbReference type="Gene3D" id="3.40.50.300">
    <property type="entry name" value="P-loop containing nucleotide triphosphate hydrolases"/>
    <property type="match status" value="1"/>
</dbReference>
<dbReference type="InterPro" id="IPR027417">
    <property type="entry name" value="P-loop_NTPase"/>
</dbReference>
<sequence>MFNRLINPIISYSFFLFGARGTGKTTFLTHFFRERNPFWINLLEPAEEDLFLRKPDELSARLENVRAGTWVVIDEVQKAPKLLNIVHHLIETKKLKFALTGSSARRLKQKGVNLLAGRAFTNYAFPLTHVELENAFSLIDVLQWGTLPKVFELTEPEARNAYLRSYSLNYVTTEIQAEQWVRKIEPFRKFLPIAAQMNGKILNYAKIAREVGVDTTTIISYFDILEDTLLGFRLDAFHESLRKRQTLKPKFYFFDLGLKRALEQTLTVPLLPQTFAFGSAFEHFVICEVMRLNAYYARDFSFSYLRTKDNVELDLIIDRPGRSRVFLEIKSSESVGREDSRSLDALTKGLDVKALLISRDPNRKKMGHVDCLHWQEGISEIFSS</sequence>
<feature type="domain" description="AAA" evidence="1">
    <location>
        <begin position="14"/>
        <end position="132"/>
    </location>
</feature>
<dbReference type="EMBL" id="SRHE01000359">
    <property type="protein sequence ID" value="TWW09175.1"/>
    <property type="molecule type" value="Genomic_DNA"/>
</dbReference>
<organism evidence="3 4">
    <name type="scientific">Planctomyces bekefii</name>
    <dbReference type="NCBI Taxonomy" id="1653850"/>
    <lineage>
        <taxon>Bacteria</taxon>
        <taxon>Pseudomonadati</taxon>
        <taxon>Planctomycetota</taxon>
        <taxon>Planctomycetia</taxon>
        <taxon>Planctomycetales</taxon>
        <taxon>Planctomycetaceae</taxon>
        <taxon>Planctomyces</taxon>
    </lineage>
</organism>
<dbReference type="PANTHER" id="PTHR43566">
    <property type="entry name" value="CONSERVED PROTEIN"/>
    <property type="match status" value="1"/>
</dbReference>
<reference evidence="3 4" key="1">
    <citation type="submission" date="2019-08" db="EMBL/GenBank/DDBJ databases">
        <title>100 year-old enigma solved: identification of Planctomyces bekefii, the type genus and species of the phylum Planctomycetes.</title>
        <authorList>
            <person name="Svetlana D.N."/>
            <person name="Overmann J."/>
        </authorList>
    </citation>
    <scope>NUCLEOTIDE SEQUENCE [LARGE SCALE GENOMIC DNA]</scope>
    <source>
        <strain evidence="3">Phe10_nw2017</strain>
    </source>
</reference>
<reference evidence="3 4" key="2">
    <citation type="submission" date="2019-08" db="EMBL/GenBank/DDBJ databases">
        <authorList>
            <person name="Henke P."/>
        </authorList>
    </citation>
    <scope>NUCLEOTIDE SEQUENCE [LARGE SCALE GENOMIC DNA]</scope>
    <source>
        <strain evidence="3">Phe10_nw2017</strain>
    </source>
</reference>
<proteinExistence type="predicted"/>
<dbReference type="AlphaFoldDB" id="A0A5C6M4X5"/>
<dbReference type="Pfam" id="PF13173">
    <property type="entry name" value="AAA_14"/>
    <property type="match status" value="1"/>
</dbReference>
<feature type="domain" description="DUF4143" evidence="2">
    <location>
        <begin position="177"/>
        <end position="332"/>
    </location>
</feature>
<dbReference type="InterPro" id="IPR041682">
    <property type="entry name" value="AAA_14"/>
</dbReference>
<dbReference type="PANTHER" id="PTHR43566:SF2">
    <property type="entry name" value="DUF4143 DOMAIN-CONTAINING PROTEIN"/>
    <property type="match status" value="1"/>
</dbReference>
<evidence type="ECO:0000259" key="2">
    <source>
        <dbReference type="Pfam" id="PF13635"/>
    </source>
</evidence>
<comment type="caution">
    <text evidence="3">The sequence shown here is derived from an EMBL/GenBank/DDBJ whole genome shotgun (WGS) entry which is preliminary data.</text>
</comment>
<dbReference type="InterPro" id="IPR025420">
    <property type="entry name" value="DUF4143"/>
</dbReference>
<gene>
    <name evidence="3" type="ORF">E3A20_16950</name>
</gene>
<dbReference type="Proteomes" id="UP000321083">
    <property type="component" value="Unassembled WGS sequence"/>
</dbReference>
<dbReference type="SUPFAM" id="SSF52540">
    <property type="entry name" value="P-loop containing nucleoside triphosphate hydrolases"/>
    <property type="match status" value="1"/>
</dbReference>
<evidence type="ECO:0000313" key="3">
    <source>
        <dbReference type="EMBL" id="TWW09175.1"/>
    </source>
</evidence>
<protein>
    <submittedName>
        <fullName evidence="3">ATPase</fullName>
    </submittedName>
</protein>
<dbReference type="Pfam" id="PF13635">
    <property type="entry name" value="DUF4143"/>
    <property type="match status" value="1"/>
</dbReference>
<name>A0A5C6M4X5_9PLAN</name>
<keyword evidence="4" id="KW-1185">Reference proteome</keyword>
<evidence type="ECO:0000259" key="1">
    <source>
        <dbReference type="Pfam" id="PF13173"/>
    </source>
</evidence>
<evidence type="ECO:0000313" key="4">
    <source>
        <dbReference type="Proteomes" id="UP000321083"/>
    </source>
</evidence>
<accession>A0A5C6M4X5</accession>